<dbReference type="Proteomes" id="UP000694569">
    <property type="component" value="Unplaced"/>
</dbReference>
<dbReference type="OrthoDB" id="9907720at2759"/>
<proteinExistence type="predicted"/>
<evidence type="ECO:0000256" key="1">
    <source>
        <dbReference type="SAM" id="Phobius"/>
    </source>
</evidence>
<evidence type="ECO:0000313" key="3">
    <source>
        <dbReference type="Proteomes" id="UP000694569"/>
    </source>
</evidence>
<protein>
    <submittedName>
        <fullName evidence="2">Uncharacterized protein</fullName>
    </submittedName>
</protein>
<accession>A0A8C5QRZ8</accession>
<keyword evidence="3" id="KW-1185">Reference proteome</keyword>
<sequence length="84" mass="9201">MMQNVSLSRNCCEKKGDLLDSEAPRAAWLVTALSSVLIFTTVIDIMGSLLVIISVLKNRKLRNSVAGVDTGLNWKNIYSMSNNA</sequence>
<feature type="transmembrane region" description="Helical" evidence="1">
    <location>
        <begin position="26"/>
        <end position="53"/>
    </location>
</feature>
<reference evidence="2" key="2">
    <citation type="submission" date="2025-09" db="UniProtKB">
        <authorList>
            <consortium name="Ensembl"/>
        </authorList>
    </citation>
    <scope>IDENTIFICATION</scope>
</reference>
<dbReference type="Ensembl" id="ENSLLET00000042897.1">
    <property type="protein sequence ID" value="ENSLLEP00000041239.1"/>
    <property type="gene ID" value="ENSLLEG00000026230.1"/>
</dbReference>
<organism evidence="2 3">
    <name type="scientific">Leptobrachium leishanense</name>
    <name type="common">Leishan spiny toad</name>
    <dbReference type="NCBI Taxonomy" id="445787"/>
    <lineage>
        <taxon>Eukaryota</taxon>
        <taxon>Metazoa</taxon>
        <taxon>Chordata</taxon>
        <taxon>Craniata</taxon>
        <taxon>Vertebrata</taxon>
        <taxon>Euteleostomi</taxon>
        <taxon>Amphibia</taxon>
        <taxon>Batrachia</taxon>
        <taxon>Anura</taxon>
        <taxon>Pelobatoidea</taxon>
        <taxon>Megophryidae</taxon>
        <taxon>Leptobrachium</taxon>
    </lineage>
</organism>
<dbReference type="AlphaFoldDB" id="A0A8C5QRZ8"/>
<reference evidence="2" key="1">
    <citation type="submission" date="2025-08" db="UniProtKB">
        <authorList>
            <consortium name="Ensembl"/>
        </authorList>
    </citation>
    <scope>IDENTIFICATION</scope>
</reference>
<name>A0A8C5QRZ8_9ANUR</name>
<dbReference type="GeneTree" id="ENSGT01010000223552"/>
<keyword evidence="1" id="KW-0472">Membrane</keyword>
<keyword evidence="1" id="KW-0812">Transmembrane</keyword>
<keyword evidence="1" id="KW-1133">Transmembrane helix</keyword>
<evidence type="ECO:0000313" key="2">
    <source>
        <dbReference type="Ensembl" id="ENSLLEP00000041239.1"/>
    </source>
</evidence>